<dbReference type="EMBL" id="PYSW02000007">
    <property type="protein sequence ID" value="KAG2389292.1"/>
    <property type="molecule type" value="Genomic_DNA"/>
</dbReference>
<protein>
    <recommendedName>
        <fullName evidence="5">Guanylate cyclase domain-containing protein</fullName>
    </recommendedName>
</protein>
<feature type="transmembrane region" description="Helical" evidence="2">
    <location>
        <begin position="49"/>
        <end position="73"/>
    </location>
</feature>
<reference evidence="3 4" key="1">
    <citation type="journal article" date="2018" name="BMC Genomics">
        <title>The genome of Naegleria lovaniensis, the basis for a comparative approach to unravel pathogenicity factors of the human pathogenic amoeba N. fowleri.</title>
        <authorList>
            <person name="Liechti N."/>
            <person name="Schurch N."/>
            <person name="Bruggmann R."/>
            <person name="Wittwer M."/>
        </authorList>
    </citation>
    <scope>NUCLEOTIDE SEQUENCE [LARGE SCALE GENOMIC DNA]</scope>
    <source>
        <strain evidence="3 4">ATCC 30569</strain>
    </source>
</reference>
<evidence type="ECO:0000256" key="1">
    <source>
        <dbReference type="SAM" id="MobiDB-lite"/>
    </source>
</evidence>
<keyword evidence="2" id="KW-0812">Transmembrane</keyword>
<dbReference type="Proteomes" id="UP000816034">
    <property type="component" value="Unassembled WGS sequence"/>
</dbReference>
<sequence>MPKISPETSEASKPPLDEKQDLLFEETANASQEGLLIKEKKKVPLEACFSMRVVIIIMIIFLLVTCSVFIWLASFIGSNQTFTELADSLVSQVGQKILAFVDGQVTPISGLAWAIASEFTMGRVGRRPISYLFNMNEIYRFSSIGVYFADEMYTYLNQTYFPNGVPTQQFVLGYKQAGWPGIELWNANETDGSKLTIYQNISSFSVVKRDYWVASFKYFDLYKRDGVYGDSYVATGSSNAIYYSAKLFDPDLYALNKTKKVVGISKVNLSLLAIQNFLSSLKLIGNGYVVVAEPNDLVLGGSINTTARDSVSRVSLFGLTDRNSGSLMRDIRDKYGNMSNIPNFFQITSLGTDYMIYKMEYKTENLRWLVYMVIYKEDVTRTSTINTGISVGVAAAVIIVGLIMCVLIGHIITQPYLKAQFKKIKKFDLEKVHFTSSRFKEIDSIYEDLHDMVTWLHEFKSFLPETIFNQLRNFEQQVEADDSEEKVKSSADHAQQHAKTDGNTKKQLSDSQSKVGDDAENSLASSSAGGKFSFSNSHQESHRKHESGGLSALFKLGLQEKEVSVVTIRIQDMCKNLTATQVSHIFAKIATGLSVLSKSMQADLQVLSVDEYQLSFTNNGKKKANVQALTAALKVSKTLDNSLNGIEKATVCIGIASGETNIGNLGTNTFRFYSIVGPLIETSKKLSILCRVRKCRILADAKTMSAEAKSAFVVRPVERLMIEDEKFKSSVSSIYEVIKESNVEGDEWMYELEQHKENSRFKDFEAAFSIFESSQLSSMEDRQVLERIHEAQNILQTHAHKHPQDADMANRLLKVLDSICKQHKEDGHLGDALMNYHSVLRKSVDEFTSNAMSDERLLLNSYSVME</sequence>
<feature type="compositionally biased region" description="Low complexity" evidence="1">
    <location>
        <begin position="522"/>
        <end position="537"/>
    </location>
</feature>
<comment type="caution">
    <text evidence="3">The sequence shown here is derived from an EMBL/GenBank/DDBJ whole genome shotgun (WGS) entry which is preliminary data.</text>
</comment>
<feature type="transmembrane region" description="Helical" evidence="2">
    <location>
        <begin position="389"/>
        <end position="413"/>
    </location>
</feature>
<accession>A0AA88KUM7</accession>
<gene>
    <name evidence="3" type="ORF">C9374_013852</name>
</gene>
<dbReference type="GeneID" id="68106305"/>
<feature type="compositionally biased region" description="Basic and acidic residues" evidence="1">
    <location>
        <begin position="485"/>
        <end position="508"/>
    </location>
</feature>
<dbReference type="Gene3D" id="3.30.70.1230">
    <property type="entry name" value="Nucleotide cyclase"/>
    <property type="match status" value="1"/>
</dbReference>
<evidence type="ECO:0008006" key="5">
    <source>
        <dbReference type="Google" id="ProtNLM"/>
    </source>
</evidence>
<dbReference type="RefSeq" id="XP_044553284.1">
    <property type="nucleotide sequence ID" value="XM_044689774.1"/>
</dbReference>
<feature type="region of interest" description="Disordered" evidence="1">
    <location>
        <begin position="479"/>
        <end position="546"/>
    </location>
</feature>
<dbReference type="AlphaFoldDB" id="A0AA88KUM7"/>
<keyword evidence="4" id="KW-1185">Reference proteome</keyword>
<keyword evidence="2" id="KW-1133">Transmembrane helix</keyword>
<proteinExistence type="predicted"/>
<evidence type="ECO:0000313" key="3">
    <source>
        <dbReference type="EMBL" id="KAG2389292.1"/>
    </source>
</evidence>
<keyword evidence="2" id="KW-0472">Membrane</keyword>
<evidence type="ECO:0000256" key="2">
    <source>
        <dbReference type="SAM" id="Phobius"/>
    </source>
</evidence>
<organism evidence="3 4">
    <name type="scientific">Naegleria lovaniensis</name>
    <name type="common">Amoeba</name>
    <dbReference type="NCBI Taxonomy" id="51637"/>
    <lineage>
        <taxon>Eukaryota</taxon>
        <taxon>Discoba</taxon>
        <taxon>Heterolobosea</taxon>
        <taxon>Tetramitia</taxon>
        <taxon>Eutetramitia</taxon>
        <taxon>Vahlkampfiidae</taxon>
        <taxon>Naegleria</taxon>
    </lineage>
</organism>
<name>A0AA88KUM7_NAELO</name>
<dbReference type="InterPro" id="IPR029787">
    <property type="entry name" value="Nucleotide_cyclase"/>
</dbReference>
<dbReference type="SUPFAM" id="SSF55073">
    <property type="entry name" value="Nucleotide cyclase"/>
    <property type="match status" value="1"/>
</dbReference>
<evidence type="ECO:0000313" key="4">
    <source>
        <dbReference type="Proteomes" id="UP000816034"/>
    </source>
</evidence>